<evidence type="ECO:0000313" key="6">
    <source>
        <dbReference type="Proteomes" id="UP001611339"/>
    </source>
</evidence>
<dbReference type="Proteomes" id="UP001611339">
    <property type="component" value="Unassembled WGS sequence"/>
</dbReference>
<organism evidence="5 6">
    <name type="scientific">Streptomyces litmocidini</name>
    <dbReference type="NCBI Taxonomy" id="67318"/>
    <lineage>
        <taxon>Bacteria</taxon>
        <taxon>Bacillati</taxon>
        <taxon>Actinomycetota</taxon>
        <taxon>Actinomycetes</taxon>
        <taxon>Kitasatosporales</taxon>
        <taxon>Streptomycetaceae</taxon>
        <taxon>Streptomyces</taxon>
    </lineage>
</organism>
<dbReference type="RefSeq" id="WP_398711241.1">
    <property type="nucleotide sequence ID" value="NZ_JBIRUI010000012.1"/>
</dbReference>
<sequence length="271" mass="28117">MTRLLRRARGGDPGPEAAGDDRPETGEPAATAETGAPEAAETEASVSTAPGAVETAEPGAAGATEADAAETVEPGAGEGETPDAEAQSTPDQGAPSTDKATTRRSRVAWRKIALAAALTCLLLGGSGFFYAAHQLRSAPSARNHALTDTAATDRVSGEVAEGLARVFSYTPADTDTAERSSRTVLAGRAARQYGDLLAQVRTKLVGQRITLSTQAVRTGVIELDGDTARLLVFLDQTSRRDEAAATTAAAQLTVTAKYRGDRWLIVDIKAR</sequence>
<reference evidence="5 6" key="1">
    <citation type="submission" date="2024-10" db="EMBL/GenBank/DDBJ databases">
        <title>The Natural Products Discovery Center: Release of the First 8490 Sequenced Strains for Exploring Actinobacteria Biosynthetic Diversity.</title>
        <authorList>
            <person name="Kalkreuter E."/>
            <person name="Kautsar S.A."/>
            <person name="Yang D."/>
            <person name="Bader C.D."/>
            <person name="Teijaro C.N."/>
            <person name="Fluegel L."/>
            <person name="Davis C.M."/>
            <person name="Simpson J.R."/>
            <person name="Lauterbach L."/>
            <person name="Steele A.D."/>
            <person name="Gui C."/>
            <person name="Meng S."/>
            <person name="Li G."/>
            <person name="Viehrig K."/>
            <person name="Ye F."/>
            <person name="Su P."/>
            <person name="Kiefer A.F."/>
            <person name="Nichols A."/>
            <person name="Cepeda A.J."/>
            <person name="Yan W."/>
            <person name="Fan B."/>
            <person name="Jiang Y."/>
            <person name="Adhikari A."/>
            <person name="Zheng C.-J."/>
            <person name="Schuster L."/>
            <person name="Cowan T.M."/>
            <person name="Smanski M.J."/>
            <person name="Chevrette M.G."/>
            <person name="De Carvalho L.P.S."/>
            <person name="Shen B."/>
        </authorList>
    </citation>
    <scope>NUCLEOTIDE SEQUENCE [LARGE SCALE GENOMIC DNA]</scope>
    <source>
        <strain evidence="5 6">NPDC020602</strain>
    </source>
</reference>
<keyword evidence="4" id="KW-0812">Transmembrane</keyword>
<feature type="region of interest" description="Disordered" evidence="3">
    <location>
        <begin position="1"/>
        <end position="104"/>
    </location>
</feature>
<evidence type="ECO:0000256" key="3">
    <source>
        <dbReference type="SAM" id="MobiDB-lite"/>
    </source>
</evidence>
<evidence type="ECO:0000256" key="1">
    <source>
        <dbReference type="ARBA" id="ARBA00004370"/>
    </source>
</evidence>
<dbReference type="PANTHER" id="PTHR37042">
    <property type="entry name" value="OUTER MEMBRANE PROTEIN RV1973"/>
    <property type="match status" value="1"/>
</dbReference>
<feature type="compositionally biased region" description="Low complexity" evidence="3">
    <location>
        <begin position="26"/>
        <end position="74"/>
    </location>
</feature>
<accession>A0ABW7UBG8</accession>
<protein>
    <recommendedName>
        <fullName evidence="7">Mce-associated membrane protein</fullName>
    </recommendedName>
</protein>
<evidence type="ECO:0008006" key="7">
    <source>
        <dbReference type="Google" id="ProtNLM"/>
    </source>
</evidence>
<name>A0ABW7UBG8_9ACTN</name>
<feature type="compositionally biased region" description="Polar residues" evidence="3">
    <location>
        <begin position="86"/>
        <end position="99"/>
    </location>
</feature>
<feature type="transmembrane region" description="Helical" evidence="4">
    <location>
        <begin position="112"/>
        <end position="132"/>
    </location>
</feature>
<dbReference type="PANTHER" id="PTHR37042:SF4">
    <property type="entry name" value="OUTER MEMBRANE PROTEIN RV1973"/>
    <property type="match status" value="1"/>
</dbReference>
<evidence type="ECO:0000256" key="4">
    <source>
        <dbReference type="SAM" id="Phobius"/>
    </source>
</evidence>
<evidence type="ECO:0000256" key="2">
    <source>
        <dbReference type="ARBA" id="ARBA00023136"/>
    </source>
</evidence>
<gene>
    <name evidence="5" type="ORF">ACH407_25905</name>
</gene>
<proteinExistence type="predicted"/>
<comment type="caution">
    <text evidence="5">The sequence shown here is derived from an EMBL/GenBank/DDBJ whole genome shotgun (WGS) entry which is preliminary data.</text>
</comment>
<keyword evidence="2 4" id="KW-0472">Membrane</keyword>
<keyword evidence="4" id="KW-1133">Transmembrane helix</keyword>
<comment type="subcellular location">
    <subcellularLocation>
        <location evidence="1">Membrane</location>
    </subcellularLocation>
</comment>
<keyword evidence="6" id="KW-1185">Reference proteome</keyword>
<dbReference type="EMBL" id="JBIRUI010000012">
    <property type="protein sequence ID" value="MFI1716994.1"/>
    <property type="molecule type" value="Genomic_DNA"/>
</dbReference>
<evidence type="ECO:0000313" key="5">
    <source>
        <dbReference type="EMBL" id="MFI1716994.1"/>
    </source>
</evidence>